<keyword evidence="2" id="KW-0964">Secreted</keyword>
<dbReference type="RefSeq" id="WP_172584796.1">
    <property type="nucleotide sequence ID" value="NZ_BLAM01000133.1"/>
</dbReference>
<evidence type="ECO:0000259" key="8">
    <source>
        <dbReference type="PROSITE" id="PS50847"/>
    </source>
</evidence>
<feature type="transmembrane region" description="Helical" evidence="6">
    <location>
        <begin position="406"/>
        <end position="426"/>
    </location>
</feature>
<keyword evidence="6" id="KW-0472">Membrane</keyword>
<evidence type="ECO:0000256" key="7">
    <source>
        <dbReference type="SAM" id="SignalP"/>
    </source>
</evidence>
<protein>
    <recommendedName>
        <fullName evidence="8">Gram-positive cocci surface proteins LPxTG domain-containing protein</fullName>
    </recommendedName>
</protein>
<evidence type="ECO:0000256" key="4">
    <source>
        <dbReference type="ARBA" id="ARBA00023088"/>
    </source>
</evidence>
<dbReference type="AlphaFoldDB" id="A0A6F9XM11"/>
<keyword evidence="3 7" id="KW-0732">Signal</keyword>
<keyword evidence="6" id="KW-0812">Transmembrane</keyword>
<feature type="compositionally biased region" description="Low complexity" evidence="5">
    <location>
        <begin position="174"/>
        <end position="218"/>
    </location>
</feature>
<evidence type="ECO:0000256" key="3">
    <source>
        <dbReference type="ARBA" id="ARBA00022729"/>
    </source>
</evidence>
<sequence length="432" mass="44070">MKKTKTVLATLSVATALTTFAPLATPVLAAESTATQVTQTQLKDGTQTIGVTYKKTGEETPSETGRWLGNNIRVTVTNHQVSQLVIPNVSAQIAGMIKGIAIKDQNDQVLQTGQVQKNANGSVNYVFGAAAYKEGKETIAFALATPIGSMNEKADMYLATNELPTEPVTPVKPVQPATSASSSSVTSQATSVSSPSQASSQATAASSSSVSQGSKPAAQPTNNNDEKPGADKTSQEETATIAFYKTGTTEKSVAANFFAPNVNAEVDANGKVTKLVLGISQNASMVKAISLNGVKGTVAVDKDGSGTATFAGTAYKEGKGVINFTIDFGQGPYSPSADVVLGALKKGQAKFTKSNNPAPALSELPGSTQAPTLPTSSNNGASQVPVANQTKQAVLPQTGDNSAKTAGLTLAGLGSVVAAGLAFVLGKKRQAD</sequence>
<keyword evidence="4" id="KW-0572">Peptidoglycan-anchor</keyword>
<feature type="domain" description="Gram-positive cocci surface proteins LPxTG" evidence="8">
    <location>
        <begin position="395"/>
        <end position="432"/>
    </location>
</feature>
<feature type="chain" id="PRO_5026318420" description="Gram-positive cocci surface proteins LPxTG domain-containing protein" evidence="7">
    <location>
        <begin position="30"/>
        <end position="432"/>
    </location>
</feature>
<dbReference type="EMBL" id="BLAM01000133">
    <property type="protein sequence ID" value="GET06313.1"/>
    <property type="molecule type" value="Genomic_DNA"/>
</dbReference>
<evidence type="ECO:0000256" key="2">
    <source>
        <dbReference type="ARBA" id="ARBA00022525"/>
    </source>
</evidence>
<comment type="caution">
    <text evidence="9">The sequence shown here is derived from an EMBL/GenBank/DDBJ whole genome shotgun (WGS) entry which is preliminary data.</text>
</comment>
<dbReference type="InterPro" id="IPR037250">
    <property type="entry name" value="NEAT_dom_sf"/>
</dbReference>
<dbReference type="Gene3D" id="2.60.40.1850">
    <property type="match status" value="1"/>
</dbReference>
<dbReference type="Pfam" id="PF00746">
    <property type="entry name" value="Gram_pos_anchor"/>
    <property type="match status" value="1"/>
</dbReference>
<proteinExistence type="predicted"/>
<keyword evidence="1" id="KW-0134">Cell wall</keyword>
<reference evidence="9" key="1">
    <citation type="submission" date="2019-10" db="EMBL/GenBank/DDBJ databases">
        <title>Lactobacillus agilis SY212 Whole Genome Sequencing Project.</title>
        <authorList>
            <person name="Suzuki S."/>
            <person name="Endo A."/>
            <person name="Maeno S."/>
            <person name="Shiwa Y."/>
            <person name="Matsutani M."/>
            <person name="Kajikawa A."/>
        </authorList>
    </citation>
    <scope>NUCLEOTIDE SEQUENCE</scope>
    <source>
        <strain evidence="9">SY212</strain>
    </source>
</reference>
<gene>
    <name evidence="9" type="ORF">SY212_13430</name>
</gene>
<accession>A0A6F9XM11</accession>
<name>A0A6F9XM11_9LACO</name>
<evidence type="ECO:0000256" key="1">
    <source>
        <dbReference type="ARBA" id="ARBA00022512"/>
    </source>
</evidence>
<dbReference type="PROSITE" id="PS50847">
    <property type="entry name" value="GRAM_POS_ANCHORING"/>
    <property type="match status" value="1"/>
</dbReference>
<organism evidence="9">
    <name type="scientific">Ligilactobacillus agilis</name>
    <dbReference type="NCBI Taxonomy" id="1601"/>
    <lineage>
        <taxon>Bacteria</taxon>
        <taxon>Bacillati</taxon>
        <taxon>Bacillota</taxon>
        <taxon>Bacilli</taxon>
        <taxon>Lactobacillales</taxon>
        <taxon>Lactobacillaceae</taxon>
        <taxon>Ligilactobacillus</taxon>
    </lineage>
</organism>
<feature type="compositionally biased region" description="Polar residues" evidence="5">
    <location>
        <begin position="365"/>
        <end position="383"/>
    </location>
</feature>
<evidence type="ECO:0000256" key="6">
    <source>
        <dbReference type="SAM" id="Phobius"/>
    </source>
</evidence>
<feature type="compositionally biased region" description="Basic and acidic residues" evidence="5">
    <location>
        <begin position="224"/>
        <end position="235"/>
    </location>
</feature>
<keyword evidence="6" id="KW-1133">Transmembrane helix</keyword>
<feature type="signal peptide" evidence="7">
    <location>
        <begin position="1"/>
        <end position="29"/>
    </location>
</feature>
<dbReference type="Proteomes" id="UP000494265">
    <property type="component" value="Unassembled WGS sequence"/>
</dbReference>
<feature type="region of interest" description="Disordered" evidence="5">
    <location>
        <begin position="354"/>
        <end position="383"/>
    </location>
</feature>
<dbReference type="InterPro" id="IPR019931">
    <property type="entry name" value="LPXTG_anchor"/>
</dbReference>
<feature type="region of interest" description="Disordered" evidence="5">
    <location>
        <begin position="167"/>
        <end position="237"/>
    </location>
</feature>
<evidence type="ECO:0000256" key="5">
    <source>
        <dbReference type="SAM" id="MobiDB-lite"/>
    </source>
</evidence>
<evidence type="ECO:0000313" key="9">
    <source>
        <dbReference type="EMBL" id="GET06313.1"/>
    </source>
</evidence>